<reference evidence="2" key="1">
    <citation type="submission" date="2021-06" db="EMBL/GenBank/DDBJ databases">
        <title>Comparative genomics, transcriptomics and evolutionary studies reveal genomic signatures of adaptation to plant cell wall in hemibiotrophic fungi.</title>
        <authorList>
            <consortium name="DOE Joint Genome Institute"/>
            <person name="Baroncelli R."/>
            <person name="Diaz J.F."/>
            <person name="Benocci T."/>
            <person name="Peng M."/>
            <person name="Battaglia E."/>
            <person name="Haridas S."/>
            <person name="Andreopoulos W."/>
            <person name="Labutti K."/>
            <person name="Pangilinan J."/>
            <person name="Floch G.L."/>
            <person name="Makela M.R."/>
            <person name="Henrissat B."/>
            <person name="Grigoriev I.V."/>
            <person name="Crouch J.A."/>
            <person name="De Vries R.P."/>
            <person name="Sukno S.A."/>
            <person name="Thon M.R."/>
        </authorList>
    </citation>
    <scope>NUCLEOTIDE SEQUENCE</scope>
    <source>
        <strain evidence="2">MAFF235873</strain>
    </source>
</reference>
<proteinExistence type="predicted"/>
<keyword evidence="1" id="KW-0732">Signal</keyword>
<dbReference type="AlphaFoldDB" id="A0AAD9M3R2"/>
<keyword evidence="3" id="KW-1185">Reference proteome</keyword>
<dbReference type="Proteomes" id="UP001232148">
    <property type="component" value="Unassembled WGS sequence"/>
</dbReference>
<feature type="signal peptide" evidence="1">
    <location>
        <begin position="1"/>
        <end position="17"/>
    </location>
</feature>
<name>A0AAD9M3R2_9PEZI</name>
<evidence type="ECO:0000313" key="2">
    <source>
        <dbReference type="EMBL" id="KAK2027613.1"/>
    </source>
</evidence>
<gene>
    <name evidence="2" type="ORF">LX32DRAFT_435035</name>
</gene>
<dbReference type="EMBL" id="MU842892">
    <property type="protein sequence ID" value="KAK2027613.1"/>
    <property type="molecule type" value="Genomic_DNA"/>
</dbReference>
<accession>A0AAD9M3R2</accession>
<comment type="caution">
    <text evidence="2">The sequence shown here is derived from an EMBL/GenBank/DDBJ whole genome shotgun (WGS) entry which is preliminary data.</text>
</comment>
<organism evidence="2 3">
    <name type="scientific">Colletotrichum zoysiae</name>
    <dbReference type="NCBI Taxonomy" id="1216348"/>
    <lineage>
        <taxon>Eukaryota</taxon>
        <taxon>Fungi</taxon>
        <taxon>Dikarya</taxon>
        <taxon>Ascomycota</taxon>
        <taxon>Pezizomycotina</taxon>
        <taxon>Sordariomycetes</taxon>
        <taxon>Hypocreomycetidae</taxon>
        <taxon>Glomerellales</taxon>
        <taxon>Glomerellaceae</taxon>
        <taxon>Colletotrichum</taxon>
        <taxon>Colletotrichum graminicola species complex</taxon>
    </lineage>
</organism>
<protein>
    <submittedName>
        <fullName evidence="2">Uncharacterized protein</fullName>
    </submittedName>
</protein>
<sequence>MRCFYFIVLQAIAPCIALPTWSPDPNYAIQTPKTRNIDEDPSLRLHDVKLSHRGMTKKSKNYEVAQAAVPTQLIPGEYYFFMNCDTVEPGYRYGDPGGQYVVDKVGCSHVGVVFGQVSESGNDFEAWYLHPKALKRNHWEGDVLITDSITWSQSQRPWYPKPGQKLMYGYGGPTTAEKADDNKVWSRGQDWLWNAENKFDKKWNCLTYYLYLREELAA</sequence>
<evidence type="ECO:0000313" key="3">
    <source>
        <dbReference type="Proteomes" id="UP001232148"/>
    </source>
</evidence>
<feature type="chain" id="PRO_5041956818" evidence="1">
    <location>
        <begin position="18"/>
        <end position="218"/>
    </location>
</feature>
<evidence type="ECO:0000256" key="1">
    <source>
        <dbReference type="SAM" id="SignalP"/>
    </source>
</evidence>